<dbReference type="PANTHER" id="PTHR18966">
    <property type="entry name" value="IONOTROPIC GLUTAMATE RECEPTOR"/>
    <property type="match status" value="1"/>
</dbReference>
<proteinExistence type="predicted"/>
<gene>
    <name evidence="4" type="ORF">PAUS00366_LOCUS8040</name>
</gene>
<organism evidence="4">
    <name type="scientific">Pseudo-nitzschia australis</name>
    <dbReference type="NCBI Taxonomy" id="44445"/>
    <lineage>
        <taxon>Eukaryota</taxon>
        <taxon>Sar</taxon>
        <taxon>Stramenopiles</taxon>
        <taxon>Ochrophyta</taxon>
        <taxon>Bacillariophyta</taxon>
        <taxon>Bacillariophyceae</taxon>
        <taxon>Bacillariophycidae</taxon>
        <taxon>Bacillariales</taxon>
        <taxon>Bacillariaceae</taxon>
        <taxon>Pseudo-nitzschia</taxon>
    </lineage>
</organism>
<name>A0A7S4EI00_9STRA</name>
<sequence>MSTLFFQCSFRRRGTAPLFVVLLLSLAAPFLEASRGLEDCLCLEPGSLKVDDLEPLEVLQNNTDELNALDFVYQNAANDSVLPAYGSGCAAHDRNSNECGTTGKRGIWCDYEWCYVDPNNCELRNEPSWLFKSMYYSYAACGYIDQGVRDPKRLNGEVIQGVIHQNYRGYLGTICPEGEERREECYGTVIDLMNFLLEEAGLNVKINFTSVPEWVSERANSYQVFVDSNEHQHHGACVYATSLNVVDLCIGAFTKNTQRSLVSSFVEMGITADYLVVKQRIEQTDTVSMIKSIFKPFSPALWGVTITVFCALGLLLRLQELAEGQGETPMTAVYRAILGFFSQDVFANQYAVSWGGRFTLMAIAVQVLLAGAAYTANLTSFFVHDSRFVSIKSIKDAISLQAKVCVLRNRIIILDNSFGKDKINYAINPKDGLPGFNDRPELFPAMDNGLCDCAIAGEAEIAVSYSTGDDCDKIITGKPVIELAWGLPVSDKYAAPLNTAATTIMQDGVWKSITDTAKPESICPEEAIDSDTISLRPEQMLGSYVLSGCLAVLGILISLGSLVKKRHPYFCGAPPDSKRTGRSLSVESFVHSMKNRPPIDYPARAAAIEKSQRREKTIIPSDAEASEETEQTPRPPSDRGGEADRDAGCNGNSFVAERIECGGNSRSSNLDIEQYRLHSAMKRLRVEMADLKATMMEAKSDIKKNT</sequence>
<dbReference type="EMBL" id="HBIX01010628">
    <property type="protein sequence ID" value="CAE0715288.1"/>
    <property type="molecule type" value="Transcribed_RNA"/>
</dbReference>
<accession>A0A7S4EI00</accession>
<keyword evidence="2" id="KW-1133">Transmembrane helix</keyword>
<keyword evidence="2" id="KW-0812">Transmembrane</keyword>
<feature type="transmembrane region" description="Helical" evidence="2">
    <location>
        <begin position="544"/>
        <end position="563"/>
    </location>
</feature>
<evidence type="ECO:0000256" key="3">
    <source>
        <dbReference type="SAM" id="SignalP"/>
    </source>
</evidence>
<keyword evidence="3" id="KW-0732">Signal</keyword>
<evidence type="ECO:0000313" key="4">
    <source>
        <dbReference type="EMBL" id="CAE0715288.1"/>
    </source>
</evidence>
<evidence type="ECO:0000256" key="1">
    <source>
        <dbReference type="SAM" id="MobiDB-lite"/>
    </source>
</evidence>
<evidence type="ECO:0000256" key="2">
    <source>
        <dbReference type="SAM" id="Phobius"/>
    </source>
</evidence>
<feature type="compositionally biased region" description="Basic and acidic residues" evidence="1">
    <location>
        <begin position="636"/>
        <end position="647"/>
    </location>
</feature>
<protein>
    <recommendedName>
        <fullName evidence="5">Ionotropic glutamate receptor C-terminal domain-containing protein</fullName>
    </recommendedName>
</protein>
<dbReference type="AlphaFoldDB" id="A0A7S4EI00"/>
<dbReference type="SUPFAM" id="SSF53850">
    <property type="entry name" value="Periplasmic binding protein-like II"/>
    <property type="match status" value="1"/>
</dbReference>
<keyword evidence="2" id="KW-0472">Membrane</keyword>
<dbReference type="InterPro" id="IPR015683">
    <property type="entry name" value="Ionotropic_Glu_rcpt"/>
</dbReference>
<reference evidence="4" key="1">
    <citation type="submission" date="2021-01" db="EMBL/GenBank/DDBJ databases">
        <authorList>
            <person name="Corre E."/>
            <person name="Pelletier E."/>
            <person name="Niang G."/>
            <person name="Scheremetjew M."/>
            <person name="Finn R."/>
            <person name="Kale V."/>
            <person name="Holt S."/>
            <person name="Cochrane G."/>
            <person name="Meng A."/>
            <person name="Brown T."/>
            <person name="Cohen L."/>
        </authorList>
    </citation>
    <scope>NUCLEOTIDE SEQUENCE</scope>
    <source>
        <strain evidence="4">10249 10 AB</strain>
    </source>
</reference>
<feature type="region of interest" description="Disordered" evidence="1">
    <location>
        <begin position="610"/>
        <end position="649"/>
    </location>
</feature>
<feature type="signal peptide" evidence="3">
    <location>
        <begin position="1"/>
        <end position="33"/>
    </location>
</feature>
<feature type="chain" id="PRO_5031175829" description="Ionotropic glutamate receptor C-terminal domain-containing protein" evidence="3">
    <location>
        <begin position="34"/>
        <end position="706"/>
    </location>
</feature>
<evidence type="ECO:0008006" key="5">
    <source>
        <dbReference type="Google" id="ProtNLM"/>
    </source>
</evidence>